<dbReference type="GO" id="GO:0004888">
    <property type="term" value="F:transmembrane signaling receptor activity"/>
    <property type="evidence" value="ECO:0007669"/>
    <property type="project" value="InterPro"/>
</dbReference>
<dbReference type="PRINTS" id="PR00252">
    <property type="entry name" value="NRIONCHANNEL"/>
</dbReference>
<reference evidence="6" key="1">
    <citation type="submission" date="2022-11" db="UniProtKB">
        <authorList>
            <consortium name="WormBaseParasite"/>
        </authorList>
    </citation>
    <scope>IDENTIFICATION</scope>
</reference>
<dbReference type="Gene3D" id="2.70.170.10">
    <property type="entry name" value="Neurotransmitter-gated ion-channel ligand-binding domain"/>
    <property type="match status" value="1"/>
</dbReference>
<evidence type="ECO:0000259" key="4">
    <source>
        <dbReference type="Pfam" id="PF02931"/>
    </source>
</evidence>
<dbReference type="GO" id="GO:0016020">
    <property type="term" value="C:membrane"/>
    <property type="evidence" value="ECO:0007669"/>
    <property type="project" value="UniProtKB-SubCell"/>
</dbReference>
<feature type="domain" description="Neurotransmitter-gated ion-channel ligand-binding" evidence="4">
    <location>
        <begin position="2"/>
        <end position="187"/>
    </location>
</feature>
<keyword evidence="3" id="KW-1133">Transmembrane helix</keyword>
<dbReference type="CDD" id="cd18989">
    <property type="entry name" value="LGIC_ECD_cation"/>
    <property type="match status" value="1"/>
</dbReference>
<name>A0A914WTN8_9BILA</name>
<dbReference type="GO" id="GO:0005230">
    <property type="term" value="F:extracellular ligand-gated monoatomic ion channel activity"/>
    <property type="evidence" value="ECO:0007669"/>
    <property type="project" value="InterPro"/>
</dbReference>
<keyword evidence="2 3" id="KW-0472">Membrane</keyword>
<evidence type="ECO:0000313" key="5">
    <source>
        <dbReference type="Proteomes" id="UP000887566"/>
    </source>
</evidence>
<dbReference type="Pfam" id="PF02931">
    <property type="entry name" value="Neur_chan_LBD"/>
    <property type="match status" value="1"/>
</dbReference>
<keyword evidence="3" id="KW-0812">Transmembrane</keyword>
<protein>
    <submittedName>
        <fullName evidence="6">Neurotransmitter-gated ion-channel ligand-binding domain-containing protein</fullName>
    </submittedName>
</protein>
<comment type="similarity">
    <text evidence="3">Belongs to the ligand-gated ion channel (TC 1.A.9) family.</text>
</comment>
<dbReference type="WBParaSite" id="PSAMB.scaffold5223size12286.g26175.t1">
    <property type="protein sequence ID" value="PSAMB.scaffold5223size12286.g26175.t1"/>
    <property type="gene ID" value="PSAMB.scaffold5223size12286.g26175"/>
</dbReference>
<comment type="caution">
    <text evidence="3">Lacks conserved residue(s) required for the propagation of feature annotation.</text>
</comment>
<evidence type="ECO:0000313" key="6">
    <source>
        <dbReference type="WBParaSite" id="PSAMB.scaffold5223size12286.g26175.t1"/>
    </source>
</evidence>
<organism evidence="5 6">
    <name type="scientific">Plectus sambesii</name>
    <dbReference type="NCBI Taxonomy" id="2011161"/>
    <lineage>
        <taxon>Eukaryota</taxon>
        <taxon>Metazoa</taxon>
        <taxon>Ecdysozoa</taxon>
        <taxon>Nematoda</taxon>
        <taxon>Chromadorea</taxon>
        <taxon>Plectida</taxon>
        <taxon>Plectina</taxon>
        <taxon>Plectoidea</taxon>
        <taxon>Plectidae</taxon>
        <taxon>Plectus</taxon>
    </lineage>
</organism>
<keyword evidence="5" id="KW-1185">Reference proteome</keyword>
<accession>A0A914WTN8</accession>
<dbReference type="InterPro" id="IPR006201">
    <property type="entry name" value="Neur_channel"/>
</dbReference>
<dbReference type="FunFam" id="2.70.170.10:FF:000028">
    <property type="entry name" value="AcetylCholine Receptor"/>
    <property type="match status" value="1"/>
</dbReference>
<proteinExistence type="inferred from homology"/>
<dbReference type="InterPro" id="IPR006202">
    <property type="entry name" value="Neur_chan_lig-bd"/>
</dbReference>
<dbReference type="PROSITE" id="PS00236">
    <property type="entry name" value="NEUROTR_ION_CHANNEL"/>
    <property type="match status" value="1"/>
</dbReference>
<feature type="transmembrane region" description="Helical" evidence="3">
    <location>
        <begin position="188"/>
        <end position="214"/>
    </location>
</feature>
<keyword evidence="3" id="KW-0407">Ion channel</keyword>
<dbReference type="AlphaFoldDB" id="A0A914WTN8"/>
<dbReference type="PANTHER" id="PTHR18945">
    <property type="entry name" value="NEUROTRANSMITTER GATED ION CHANNEL"/>
    <property type="match status" value="1"/>
</dbReference>
<dbReference type="InterPro" id="IPR018000">
    <property type="entry name" value="Neurotransmitter_ion_chnl_CS"/>
</dbReference>
<evidence type="ECO:0000256" key="1">
    <source>
        <dbReference type="ARBA" id="ARBA00004141"/>
    </source>
</evidence>
<keyword evidence="3" id="KW-0813">Transport</keyword>
<keyword evidence="3" id="KW-0406">Ion transport</keyword>
<evidence type="ECO:0000256" key="3">
    <source>
        <dbReference type="RuleBase" id="RU000687"/>
    </source>
</evidence>
<comment type="subcellular location">
    <subcellularLocation>
        <location evidence="1">Membrane</location>
        <topology evidence="1">Multi-pass membrane protein</topology>
    </subcellularLocation>
</comment>
<evidence type="ECO:0000256" key="2">
    <source>
        <dbReference type="ARBA" id="ARBA00023136"/>
    </source>
</evidence>
<dbReference type="InterPro" id="IPR036734">
    <property type="entry name" value="Neur_chan_lig-bd_sf"/>
</dbReference>
<dbReference type="Proteomes" id="UP000887566">
    <property type="component" value="Unplaced"/>
</dbReference>
<dbReference type="SUPFAM" id="SSF63712">
    <property type="entry name" value="Nicotinic receptor ligand binding domain-like"/>
    <property type="match status" value="1"/>
</dbReference>
<sequence>MVVSVELTFFLLLSMDQKEETVTFRTEVEMIWKDENIRWNESEYGGTSSALIPSYLLWKPDIIVTTGLDVKYMLPDEQRFFNVLSDGTVRSSSPCVITNQCIMSIEDFPYDVQVCNITLGSWIYPTDKIDLVVGKKLRNLNATIPEDIFKGHGEWTLVSFHGIVDYSYDEGKQYSAVTYVIGLRRQPIYYICVVLIPLFMTATTCLLGLFVPAMNTGERIEKVR</sequence>